<evidence type="ECO:0000259" key="2">
    <source>
        <dbReference type="Pfam" id="PF13439"/>
    </source>
</evidence>
<dbReference type="EC" id="2.4.1.345" evidence="3"/>
<proteinExistence type="predicted"/>
<dbReference type="Gene3D" id="3.40.50.2000">
    <property type="entry name" value="Glycogen Phosphorylase B"/>
    <property type="match status" value="2"/>
</dbReference>
<evidence type="ECO:0000259" key="1">
    <source>
        <dbReference type="Pfam" id="PF00534"/>
    </source>
</evidence>
<accession>A0A1V4B3P1</accession>
<feature type="domain" description="Glycosyltransferase subfamily 4-like N-terminal" evidence="2">
    <location>
        <begin position="12"/>
        <end position="170"/>
    </location>
</feature>
<dbReference type="RefSeq" id="WP_078217527.1">
    <property type="nucleotide sequence ID" value="NZ_MUXZ01000004.1"/>
</dbReference>
<reference evidence="3 4" key="1">
    <citation type="submission" date="2018-06" db="EMBL/GenBank/DDBJ databases">
        <authorList>
            <consortium name="Pathogen Informatics"/>
            <person name="Doyle S."/>
        </authorList>
    </citation>
    <scope>NUCLEOTIDE SEQUENCE [LARGE SCALE GENOMIC DNA]</scope>
    <source>
        <strain evidence="3 4">NCTC1659</strain>
    </source>
</reference>
<dbReference type="STRING" id="733.B0186_01015"/>
<dbReference type="Pfam" id="PF00534">
    <property type="entry name" value="Glycos_transf_1"/>
    <property type="match status" value="1"/>
</dbReference>
<dbReference type="PANTHER" id="PTHR12526">
    <property type="entry name" value="GLYCOSYLTRANSFERASE"/>
    <property type="match status" value="1"/>
</dbReference>
<feature type="domain" description="Glycosyl transferase family 1" evidence="1">
    <location>
        <begin position="178"/>
        <end position="343"/>
    </location>
</feature>
<dbReference type="GO" id="GO:0043750">
    <property type="term" value="F:phosphatidylinositol alpha-mannosyltransferase activity"/>
    <property type="evidence" value="ECO:0007669"/>
    <property type="project" value="UniProtKB-EC"/>
</dbReference>
<dbReference type="GO" id="GO:1901135">
    <property type="term" value="P:carbohydrate derivative metabolic process"/>
    <property type="evidence" value="ECO:0007669"/>
    <property type="project" value="UniProtKB-ARBA"/>
</dbReference>
<dbReference type="EMBL" id="UGHF01000001">
    <property type="protein sequence ID" value="STO60424.1"/>
    <property type="molecule type" value="Genomic_DNA"/>
</dbReference>
<dbReference type="InterPro" id="IPR028098">
    <property type="entry name" value="Glyco_trans_4-like_N"/>
</dbReference>
<dbReference type="Pfam" id="PF13439">
    <property type="entry name" value="Glyco_transf_4"/>
    <property type="match status" value="1"/>
</dbReference>
<dbReference type="InterPro" id="IPR001296">
    <property type="entry name" value="Glyco_trans_1"/>
</dbReference>
<dbReference type="Proteomes" id="UP000254329">
    <property type="component" value="Unassembled WGS sequence"/>
</dbReference>
<gene>
    <name evidence="3" type="primary">pimB</name>
    <name evidence="3" type="ORF">NCTC1659_01713</name>
</gene>
<keyword evidence="4" id="KW-1185">Reference proteome</keyword>
<keyword evidence="3" id="KW-0808">Transferase</keyword>
<dbReference type="SUPFAM" id="SSF53756">
    <property type="entry name" value="UDP-Glycosyltransferase/glycogen phosphorylase"/>
    <property type="match status" value="1"/>
</dbReference>
<keyword evidence="3" id="KW-0328">Glycosyltransferase</keyword>
<evidence type="ECO:0000313" key="4">
    <source>
        <dbReference type="Proteomes" id="UP000254329"/>
    </source>
</evidence>
<sequence>MKILYLITDLGVGGAERQVCDLADKFAEKDHQVTLVSLSDHLQNNLLPKNPNVKVIKLKMTKTLSGFVRTYLQLRQIITALKPDVVHSHMVHANLMARLLRLTCSLPKLICTAHSSNEGGKLRMLAYRFTNFLSDANTNVSQESVESFIQKGAMKPSQMFAMPNGIDTDKFIKDLALREKLRQELSISEQTYVFLAVGRLTDPKDYPNLIKAFAQVHLQAKNTLLVIAGIGELEAELKSLVAQLNLQNSVKLLGLRRDIPAIMNIADTYVLSSYYEGLPLVLGEAMSCENIIVATDCGGTKEMVQNHGFLVPKQSSDLLAEKMLYSMNLSVEERTKLGISAREHIIAHYSLTYITEKWLELYSAKVRSN</sequence>
<name>A0A1V4B3P1_9PAST</name>
<dbReference type="AlphaFoldDB" id="A0A1V4B3P1"/>
<organism evidence="3 4">
    <name type="scientific">Canicola haemoglobinophilus</name>
    <dbReference type="NCBI Taxonomy" id="733"/>
    <lineage>
        <taxon>Bacteria</taxon>
        <taxon>Pseudomonadati</taxon>
        <taxon>Pseudomonadota</taxon>
        <taxon>Gammaproteobacteria</taxon>
        <taxon>Pasteurellales</taxon>
        <taxon>Pasteurellaceae</taxon>
        <taxon>Canicola</taxon>
    </lineage>
</organism>
<evidence type="ECO:0000313" key="3">
    <source>
        <dbReference type="EMBL" id="STO60424.1"/>
    </source>
</evidence>
<protein>
    <submittedName>
        <fullName evidence="3">Putative UDP-galactose--lipooligosaccharide galactosyltransferase</fullName>
        <ecNumber evidence="3">2.4.1.345</ecNumber>
    </submittedName>
</protein>